<feature type="binding site" evidence="18">
    <location>
        <position position="268"/>
    </location>
    <ligand>
        <name>Zn(2+)</name>
        <dbReference type="ChEBI" id="CHEBI:29105"/>
    </ligand>
</feature>
<organism evidence="22">
    <name type="scientific">uncultured Chloroflexota bacterium</name>
    <dbReference type="NCBI Taxonomy" id="166587"/>
    <lineage>
        <taxon>Bacteria</taxon>
        <taxon>Bacillati</taxon>
        <taxon>Chloroflexota</taxon>
        <taxon>environmental samples</taxon>
    </lineage>
</organism>
<dbReference type="InterPro" id="IPR056179">
    <property type="entry name" value="DHQS_C"/>
</dbReference>
<feature type="region of interest" description="Disordered" evidence="19">
    <location>
        <begin position="1"/>
        <end position="28"/>
    </location>
</feature>
<dbReference type="InterPro" id="IPR050071">
    <property type="entry name" value="Dehydroquinate_synthase"/>
</dbReference>
<sequence length="384" mass="40668">MTTTPSKSSAAATSTARHSALASPPAVPAHATEDTQIVFGDGILSALGVRMKEAGLAGRAFVITDDRVGSRYAGRTLEALDSAGFRPELVSVAGGETAKSLQTAAELYSWLADQRAERRDVVVALGGGVMGDLAGFVAATYLRGLALVQVPTTVLAQVDSSVGGKTAINLPQGKNLVGAFHPATLTLIDIAFLDELPPRELSAGWAEVIKTAVIFDPPLFEELERTMPQEMDRGQLLDVISRCVQWKMKIVAEDPTEKGPRMLLNFGHTIGHAIEAATGYGQYLHGEAVAIGMAGVTELSRRLGLVDGALVERIETCVKRADLPVRYEGRLVSPEQLLRAAAADKKAQAARLRWVLTTGLGSTTISSDVPEPLVLDVLRDLAVA</sequence>
<evidence type="ECO:0000256" key="19">
    <source>
        <dbReference type="SAM" id="MobiDB-lite"/>
    </source>
</evidence>
<dbReference type="Gene3D" id="3.40.50.1970">
    <property type="match status" value="1"/>
</dbReference>
<feature type="binding site" evidence="18">
    <location>
        <begin position="128"/>
        <end position="132"/>
    </location>
    <ligand>
        <name>NAD(+)</name>
        <dbReference type="ChEBI" id="CHEBI:57540"/>
    </ligand>
</feature>
<keyword evidence="17 18" id="KW-0170">Cobalt</keyword>
<keyword evidence="11 18" id="KW-0479">Metal-binding</keyword>
<feature type="binding site" evidence="18">
    <location>
        <position position="165"/>
    </location>
    <ligand>
        <name>NAD(+)</name>
        <dbReference type="ChEBI" id="CHEBI:57540"/>
    </ligand>
</feature>
<keyword evidence="16 18" id="KW-0456">Lyase</keyword>
<dbReference type="PIRSF" id="PIRSF001455">
    <property type="entry name" value="DHQ_synth"/>
    <property type="match status" value="1"/>
</dbReference>
<evidence type="ECO:0000256" key="6">
    <source>
        <dbReference type="ARBA" id="ARBA00005412"/>
    </source>
</evidence>
<evidence type="ECO:0000259" key="20">
    <source>
        <dbReference type="Pfam" id="PF01761"/>
    </source>
</evidence>
<proteinExistence type="inferred from homology"/>
<comment type="function">
    <text evidence="18">Catalyzes the conversion of 3-deoxy-D-arabino-heptulosonate 7-phosphate (DAHP) to dehydroquinate (DHQ).</text>
</comment>
<dbReference type="EMBL" id="CADCTC010000122">
    <property type="protein sequence ID" value="CAA9249445.1"/>
    <property type="molecule type" value="Genomic_DNA"/>
</dbReference>
<feature type="binding site" evidence="18">
    <location>
        <begin position="152"/>
        <end position="153"/>
    </location>
    <ligand>
        <name>NAD(+)</name>
        <dbReference type="ChEBI" id="CHEBI:57540"/>
    </ligand>
</feature>
<keyword evidence="9 18" id="KW-0963">Cytoplasm</keyword>
<evidence type="ECO:0000256" key="17">
    <source>
        <dbReference type="ARBA" id="ARBA00023285"/>
    </source>
</evidence>
<dbReference type="Pfam" id="PF24621">
    <property type="entry name" value="DHQS_C"/>
    <property type="match status" value="1"/>
</dbReference>
<dbReference type="CDD" id="cd08195">
    <property type="entry name" value="DHQS"/>
    <property type="match status" value="1"/>
</dbReference>
<evidence type="ECO:0000256" key="4">
    <source>
        <dbReference type="ARBA" id="ARBA00004496"/>
    </source>
</evidence>
<dbReference type="InterPro" id="IPR016037">
    <property type="entry name" value="DHQ_synth_AroB"/>
</dbReference>
<dbReference type="UniPathway" id="UPA00053">
    <property type="reaction ID" value="UER00085"/>
</dbReference>
<evidence type="ECO:0000256" key="11">
    <source>
        <dbReference type="ARBA" id="ARBA00022723"/>
    </source>
</evidence>
<evidence type="ECO:0000256" key="14">
    <source>
        <dbReference type="ARBA" id="ARBA00023027"/>
    </source>
</evidence>
<feature type="domain" description="3-dehydroquinate synthase C-terminal" evidence="21">
    <location>
        <begin position="204"/>
        <end position="347"/>
    </location>
</feature>
<dbReference type="EC" id="4.2.3.4" evidence="7 18"/>
<evidence type="ECO:0000256" key="10">
    <source>
        <dbReference type="ARBA" id="ARBA00022605"/>
    </source>
</evidence>
<feature type="binding site" evidence="18">
    <location>
        <position position="174"/>
    </location>
    <ligand>
        <name>NAD(+)</name>
        <dbReference type="ChEBI" id="CHEBI:57540"/>
    </ligand>
</feature>
<gene>
    <name evidence="18" type="primary">aroB</name>
    <name evidence="22" type="ORF">AVDCRST_MAG77-2096</name>
</gene>
<evidence type="ECO:0000256" key="7">
    <source>
        <dbReference type="ARBA" id="ARBA00013031"/>
    </source>
</evidence>
<protein>
    <recommendedName>
        <fullName evidence="8 18">3-dehydroquinate synthase</fullName>
        <shortName evidence="18">DHQS</shortName>
        <ecNumber evidence="7 18">4.2.3.4</ecNumber>
    </recommendedName>
</protein>
<comment type="caution">
    <text evidence="18">Lacks conserved residue(s) required for the propagation of feature annotation.</text>
</comment>
<keyword evidence="13 18" id="KW-0862">Zinc</keyword>
<evidence type="ECO:0000259" key="21">
    <source>
        <dbReference type="Pfam" id="PF24621"/>
    </source>
</evidence>
<reference evidence="22" key="1">
    <citation type="submission" date="2020-02" db="EMBL/GenBank/DDBJ databases">
        <authorList>
            <person name="Meier V. D."/>
        </authorList>
    </citation>
    <scope>NUCLEOTIDE SEQUENCE</scope>
    <source>
        <strain evidence="22">AVDCRST_MAG77</strain>
    </source>
</reference>
<comment type="cofactor">
    <cofactor evidence="2 18">
        <name>NAD(+)</name>
        <dbReference type="ChEBI" id="CHEBI:57540"/>
    </cofactor>
</comment>
<dbReference type="GO" id="GO:0046872">
    <property type="term" value="F:metal ion binding"/>
    <property type="evidence" value="ECO:0007669"/>
    <property type="project" value="UniProtKB-KW"/>
</dbReference>
<evidence type="ECO:0000256" key="8">
    <source>
        <dbReference type="ARBA" id="ARBA00017684"/>
    </source>
</evidence>
<evidence type="ECO:0000256" key="2">
    <source>
        <dbReference type="ARBA" id="ARBA00001911"/>
    </source>
</evidence>
<evidence type="ECO:0000256" key="9">
    <source>
        <dbReference type="ARBA" id="ARBA00022490"/>
    </source>
</evidence>
<dbReference type="PANTHER" id="PTHR43622:SF7">
    <property type="entry name" value="3-DEHYDROQUINATE SYNTHASE, CHLOROPLASTIC"/>
    <property type="match status" value="1"/>
</dbReference>
<dbReference type="Gene3D" id="1.20.1090.10">
    <property type="entry name" value="Dehydroquinate synthase-like - alpha domain"/>
    <property type="match status" value="1"/>
</dbReference>
<comment type="cofactor">
    <cofactor evidence="3">
        <name>Zn(2+)</name>
        <dbReference type="ChEBI" id="CHEBI:29105"/>
    </cofactor>
</comment>
<evidence type="ECO:0000256" key="1">
    <source>
        <dbReference type="ARBA" id="ARBA00001393"/>
    </source>
</evidence>
<feature type="binding site" evidence="18">
    <location>
        <position position="207"/>
    </location>
    <ligand>
        <name>Zn(2+)</name>
        <dbReference type="ChEBI" id="CHEBI:29105"/>
    </ligand>
</feature>
<feature type="binding site" evidence="18">
    <location>
        <position position="285"/>
    </location>
    <ligand>
        <name>Zn(2+)</name>
        <dbReference type="ChEBI" id="CHEBI:29105"/>
    </ligand>
</feature>
<evidence type="ECO:0000256" key="12">
    <source>
        <dbReference type="ARBA" id="ARBA00022741"/>
    </source>
</evidence>
<dbReference type="AlphaFoldDB" id="A0A6J4IG70"/>
<dbReference type="GO" id="GO:0000166">
    <property type="term" value="F:nucleotide binding"/>
    <property type="evidence" value="ECO:0007669"/>
    <property type="project" value="UniProtKB-KW"/>
</dbReference>
<keyword evidence="15 18" id="KW-0057">Aromatic amino acid biosynthesis</keyword>
<dbReference type="Pfam" id="PF01761">
    <property type="entry name" value="DHQ_synthase"/>
    <property type="match status" value="1"/>
</dbReference>
<keyword evidence="12 18" id="KW-0547">Nucleotide-binding</keyword>
<evidence type="ECO:0000256" key="13">
    <source>
        <dbReference type="ARBA" id="ARBA00022833"/>
    </source>
</evidence>
<dbReference type="SUPFAM" id="SSF56796">
    <property type="entry name" value="Dehydroquinate synthase-like"/>
    <property type="match status" value="1"/>
</dbReference>
<dbReference type="GO" id="GO:0009423">
    <property type="term" value="P:chorismate biosynthetic process"/>
    <property type="evidence" value="ECO:0007669"/>
    <property type="project" value="UniProtKB-UniRule"/>
</dbReference>
<evidence type="ECO:0000256" key="15">
    <source>
        <dbReference type="ARBA" id="ARBA00023141"/>
    </source>
</evidence>
<comment type="catalytic activity">
    <reaction evidence="1 18">
        <text>7-phospho-2-dehydro-3-deoxy-D-arabino-heptonate = 3-dehydroquinate + phosphate</text>
        <dbReference type="Rhea" id="RHEA:21968"/>
        <dbReference type="ChEBI" id="CHEBI:32364"/>
        <dbReference type="ChEBI" id="CHEBI:43474"/>
        <dbReference type="ChEBI" id="CHEBI:58394"/>
        <dbReference type="EC" id="4.2.3.4"/>
    </reaction>
</comment>
<dbReference type="PANTHER" id="PTHR43622">
    <property type="entry name" value="3-DEHYDROQUINATE SYNTHASE"/>
    <property type="match status" value="1"/>
</dbReference>
<dbReference type="NCBIfam" id="TIGR01357">
    <property type="entry name" value="aroB"/>
    <property type="match status" value="1"/>
</dbReference>
<dbReference type="GO" id="GO:0003856">
    <property type="term" value="F:3-dehydroquinate synthase activity"/>
    <property type="evidence" value="ECO:0007669"/>
    <property type="project" value="UniProtKB-UniRule"/>
</dbReference>
<dbReference type="FunFam" id="3.40.50.1970:FF:000007">
    <property type="entry name" value="Pentafunctional AROM polypeptide"/>
    <property type="match status" value="1"/>
</dbReference>
<comment type="similarity">
    <text evidence="6 18">Belongs to the sugar phosphate cyclases superfamily. Dehydroquinate synthase family.</text>
</comment>
<dbReference type="InterPro" id="IPR030960">
    <property type="entry name" value="DHQS/DOIS_N"/>
</dbReference>
<dbReference type="InterPro" id="IPR030963">
    <property type="entry name" value="DHQ_synth_fam"/>
</dbReference>
<dbReference type="HAMAP" id="MF_00110">
    <property type="entry name" value="DHQ_synthase"/>
    <property type="match status" value="1"/>
</dbReference>
<accession>A0A6J4IG70</accession>
<feature type="compositionally biased region" description="Low complexity" evidence="19">
    <location>
        <begin position="1"/>
        <end position="23"/>
    </location>
</feature>
<dbReference type="GO" id="GO:0005737">
    <property type="term" value="C:cytoplasm"/>
    <property type="evidence" value="ECO:0007669"/>
    <property type="project" value="UniProtKB-SubCell"/>
</dbReference>
<dbReference type="GO" id="GO:0009073">
    <property type="term" value="P:aromatic amino acid family biosynthetic process"/>
    <property type="evidence" value="ECO:0007669"/>
    <property type="project" value="UniProtKB-KW"/>
</dbReference>
<comment type="pathway">
    <text evidence="5 18">Metabolic intermediate biosynthesis; chorismate biosynthesis; chorismate from D-erythrose 4-phosphate and phosphoenolpyruvate: step 2/7.</text>
</comment>
<evidence type="ECO:0000256" key="5">
    <source>
        <dbReference type="ARBA" id="ARBA00004661"/>
    </source>
</evidence>
<keyword evidence="10 18" id="KW-0028">Amino-acid biosynthesis</keyword>
<feature type="domain" description="3-dehydroquinate synthase N-terminal" evidence="20">
    <location>
        <begin position="90"/>
        <end position="202"/>
    </location>
</feature>
<evidence type="ECO:0000256" key="16">
    <source>
        <dbReference type="ARBA" id="ARBA00023239"/>
    </source>
</evidence>
<keyword evidence="14 18" id="KW-0520">NAD</keyword>
<comment type="cofactor">
    <cofactor evidence="18">
        <name>Co(2+)</name>
        <dbReference type="ChEBI" id="CHEBI:48828"/>
    </cofactor>
    <cofactor evidence="18">
        <name>Zn(2+)</name>
        <dbReference type="ChEBI" id="CHEBI:29105"/>
    </cofactor>
    <text evidence="18">Binds 1 divalent metal cation per subunit. Can use either Co(2+) or Zn(2+).</text>
</comment>
<evidence type="ECO:0000256" key="3">
    <source>
        <dbReference type="ARBA" id="ARBA00001947"/>
    </source>
</evidence>
<comment type="subcellular location">
    <subcellularLocation>
        <location evidence="4 18">Cytoplasm</location>
    </subcellularLocation>
</comment>
<dbReference type="GO" id="GO:0008652">
    <property type="term" value="P:amino acid biosynthetic process"/>
    <property type="evidence" value="ECO:0007669"/>
    <property type="project" value="UniProtKB-KW"/>
</dbReference>
<name>A0A6J4IG70_9CHLR</name>
<evidence type="ECO:0000256" key="18">
    <source>
        <dbReference type="HAMAP-Rule" id="MF_00110"/>
    </source>
</evidence>
<evidence type="ECO:0000313" key="22">
    <source>
        <dbReference type="EMBL" id="CAA9249445.1"/>
    </source>
</evidence>